<reference evidence="1 2" key="1">
    <citation type="submission" date="2016-10" db="EMBL/GenBank/DDBJ databases">
        <authorList>
            <person name="de Groot N.N."/>
        </authorList>
    </citation>
    <scope>NUCLEOTIDE SEQUENCE [LARGE SCALE GENOMIC DNA]</scope>
    <source>
        <strain evidence="1 2">CGMCC 1.7031</strain>
    </source>
</reference>
<dbReference type="EMBL" id="FMVF01000006">
    <property type="protein sequence ID" value="SCY48055.1"/>
    <property type="molecule type" value="Genomic_DNA"/>
</dbReference>
<dbReference type="STRING" id="490189.SAMN02927903_01493"/>
<proteinExistence type="predicted"/>
<keyword evidence="2" id="KW-1185">Reference proteome</keyword>
<gene>
    <name evidence="1" type="ORF">SAMN02927903_01493</name>
</gene>
<dbReference type="RefSeq" id="WP_091141673.1">
    <property type="nucleotide sequence ID" value="NZ_FMVF01000006.1"/>
</dbReference>
<name>A0A1G5G926_9FLAO</name>
<accession>A0A1G5G926</accession>
<organism evidence="1 2">
    <name type="scientific">Flavobacterium caeni</name>
    <dbReference type="NCBI Taxonomy" id="490189"/>
    <lineage>
        <taxon>Bacteria</taxon>
        <taxon>Pseudomonadati</taxon>
        <taxon>Bacteroidota</taxon>
        <taxon>Flavobacteriia</taxon>
        <taxon>Flavobacteriales</taxon>
        <taxon>Flavobacteriaceae</taxon>
        <taxon>Flavobacterium</taxon>
    </lineage>
</organism>
<dbReference type="Pfam" id="PF19765">
    <property type="entry name" value="DUF6252"/>
    <property type="match status" value="1"/>
</dbReference>
<evidence type="ECO:0000313" key="2">
    <source>
        <dbReference type="Proteomes" id="UP000199354"/>
    </source>
</evidence>
<dbReference type="InterPro" id="IPR046219">
    <property type="entry name" value="DUF6252"/>
</dbReference>
<dbReference type="AlphaFoldDB" id="A0A1G5G926"/>
<dbReference type="OrthoDB" id="1448607at2"/>
<protein>
    <submittedName>
        <fullName evidence="1">Uncharacterized protein</fullName>
    </submittedName>
</protein>
<sequence length="167" mass="18281">MKKILSFVMLAIALGSCSEDVKFNNEAVFQGVKDNLFWRGQDANAVKSGNVLTISASTIIEHMSLKVPVPAVGIDPKNSDTHVKYPLGTSLTRTASYDFINDLGDEFFYETAIGVGDGEVVISEYDGVYVSGTFRFNAHNTDPESEAPEIVNVQHGTFYRIPVINEP</sequence>
<dbReference type="Proteomes" id="UP000199354">
    <property type="component" value="Unassembled WGS sequence"/>
</dbReference>
<dbReference type="PROSITE" id="PS51257">
    <property type="entry name" value="PROKAR_LIPOPROTEIN"/>
    <property type="match status" value="1"/>
</dbReference>
<evidence type="ECO:0000313" key="1">
    <source>
        <dbReference type="EMBL" id="SCY48055.1"/>
    </source>
</evidence>